<dbReference type="EMBL" id="QXFU01004893">
    <property type="protein sequence ID" value="KAE8966571.1"/>
    <property type="molecule type" value="Genomic_DNA"/>
</dbReference>
<reference evidence="1 2" key="1">
    <citation type="submission" date="2018-09" db="EMBL/GenBank/DDBJ databases">
        <title>Genomic investigation of the strawberry pathogen Phytophthora fragariae indicates pathogenicity is determined by transcriptional variation in three key races.</title>
        <authorList>
            <person name="Adams T.M."/>
            <person name="Armitage A.D."/>
            <person name="Sobczyk M.K."/>
            <person name="Bates H.J."/>
            <person name="Dunwell J.M."/>
            <person name="Nellist C.F."/>
            <person name="Harrison R.J."/>
        </authorList>
    </citation>
    <scope>NUCLEOTIDE SEQUENCE [LARGE SCALE GENOMIC DNA]</scope>
    <source>
        <strain evidence="1 2">SCRP324</strain>
    </source>
</reference>
<evidence type="ECO:0000313" key="1">
    <source>
        <dbReference type="EMBL" id="KAE8966571.1"/>
    </source>
</evidence>
<comment type="caution">
    <text evidence="1">The sequence shown here is derived from an EMBL/GenBank/DDBJ whole genome shotgun (WGS) entry which is preliminary data.</text>
</comment>
<dbReference type="AlphaFoldDB" id="A0A6A3HAN6"/>
<accession>A0A6A3HAN6</accession>
<dbReference type="Proteomes" id="UP000435112">
    <property type="component" value="Unassembled WGS sequence"/>
</dbReference>
<organism evidence="1 2">
    <name type="scientific">Phytophthora rubi</name>
    <dbReference type="NCBI Taxonomy" id="129364"/>
    <lineage>
        <taxon>Eukaryota</taxon>
        <taxon>Sar</taxon>
        <taxon>Stramenopiles</taxon>
        <taxon>Oomycota</taxon>
        <taxon>Peronosporomycetes</taxon>
        <taxon>Peronosporales</taxon>
        <taxon>Peronosporaceae</taxon>
        <taxon>Phytophthora</taxon>
    </lineage>
</organism>
<name>A0A6A3HAN6_9STRA</name>
<proteinExistence type="predicted"/>
<gene>
    <name evidence="1" type="ORF">PR002_g28326</name>
</gene>
<protein>
    <submittedName>
        <fullName evidence="1">Uncharacterized protein</fullName>
    </submittedName>
</protein>
<dbReference type="OrthoDB" id="10355219at2759"/>
<evidence type="ECO:0000313" key="2">
    <source>
        <dbReference type="Proteomes" id="UP000435112"/>
    </source>
</evidence>
<sequence length="83" mass="9525">MMRRRLSRLVIQETALAKRSLEVNQAEFNRIAKRTSQWLPVSKAPRACSQEEPRSASLQLIQGCCWKLSAAPNRLEELENCVK</sequence>